<evidence type="ECO:0000313" key="2">
    <source>
        <dbReference type="Proteomes" id="UP000054217"/>
    </source>
</evidence>
<dbReference type="AlphaFoldDB" id="A0A0C3K347"/>
<sequence>METTFPLFKFAENGWKLEYICTRGYLAWSKHYLDNDGKLKRATLDTMKEEALDDVDEDLQDHKPSKKWRGQTELEALHNKKAKVDDMAVAEPPKVAALRNGQPATTPVEILATQSNPLELFTAPDNKENIPVVNHVDVTQPPVSYDPMSLLAVAAMKVKTSPMLPIPDSPIEHESVPPCVSQVEDASKKKFRPSGTKNGCNLCILQWLKCVNPNSKKEEFHFYYDKTLTTTQHKEYDKEAKQLVQDNA</sequence>
<keyword evidence="2" id="KW-1185">Reference proteome</keyword>
<proteinExistence type="predicted"/>
<evidence type="ECO:0000313" key="1">
    <source>
        <dbReference type="EMBL" id="KIO03922.1"/>
    </source>
</evidence>
<dbReference type="HOGENOM" id="CLU_035442_1_0_1"/>
<organism evidence="1 2">
    <name type="scientific">Pisolithus tinctorius Marx 270</name>
    <dbReference type="NCBI Taxonomy" id="870435"/>
    <lineage>
        <taxon>Eukaryota</taxon>
        <taxon>Fungi</taxon>
        <taxon>Dikarya</taxon>
        <taxon>Basidiomycota</taxon>
        <taxon>Agaricomycotina</taxon>
        <taxon>Agaricomycetes</taxon>
        <taxon>Agaricomycetidae</taxon>
        <taxon>Boletales</taxon>
        <taxon>Sclerodermatineae</taxon>
        <taxon>Pisolithaceae</taxon>
        <taxon>Pisolithus</taxon>
    </lineage>
</organism>
<accession>A0A0C3K347</accession>
<dbReference type="InParanoid" id="A0A0C3K347"/>
<gene>
    <name evidence="1" type="ORF">M404DRAFT_26534</name>
</gene>
<protein>
    <submittedName>
        <fullName evidence="1">Uncharacterized protein</fullName>
    </submittedName>
</protein>
<dbReference type="Proteomes" id="UP000054217">
    <property type="component" value="Unassembled WGS sequence"/>
</dbReference>
<dbReference type="OrthoDB" id="2689266at2759"/>
<name>A0A0C3K347_PISTI</name>
<reference evidence="1 2" key="1">
    <citation type="submission" date="2014-04" db="EMBL/GenBank/DDBJ databases">
        <authorList>
            <consortium name="DOE Joint Genome Institute"/>
            <person name="Kuo A."/>
            <person name="Kohler A."/>
            <person name="Costa M.D."/>
            <person name="Nagy L.G."/>
            <person name="Floudas D."/>
            <person name="Copeland A."/>
            <person name="Barry K.W."/>
            <person name="Cichocki N."/>
            <person name="Veneault-Fourrey C."/>
            <person name="LaButti K."/>
            <person name="Lindquist E.A."/>
            <person name="Lipzen A."/>
            <person name="Lundell T."/>
            <person name="Morin E."/>
            <person name="Murat C."/>
            <person name="Sun H."/>
            <person name="Tunlid A."/>
            <person name="Henrissat B."/>
            <person name="Grigoriev I.V."/>
            <person name="Hibbett D.S."/>
            <person name="Martin F."/>
            <person name="Nordberg H.P."/>
            <person name="Cantor M.N."/>
            <person name="Hua S.X."/>
        </authorList>
    </citation>
    <scope>NUCLEOTIDE SEQUENCE [LARGE SCALE GENOMIC DNA]</scope>
    <source>
        <strain evidence="1 2">Marx 270</strain>
    </source>
</reference>
<dbReference type="EMBL" id="KN831973">
    <property type="protein sequence ID" value="KIO03922.1"/>
    <property type="molecule type" value="Genomic_DNA"/>
</dbReference>
<dbReference type="STRING" id="870435.A0A0C3K347"/>
<reference evidence="2" key="2">
    <citation type="submission" date="2015-01" db="EMBL/GenBank/DDBJ databases">
        <title>Evolutionary Origins and Diversification of the Mycorrhizal Mutualists.</title>
        <authorList>
            <consortium name="DOE Joint Genome Institute"/>
            <consortium name="Mycorrhizal Genomics Consortium"/>
            <person name="Kohler A."/>
            <person name="Kuo A."/>
            <person name="Nagy L.G."/>
            <person name="Floudas D."/>
            <person name="Copeland A."/>
            <person name="Barry K.W."/>
            <person name="Cichocki N."/>
            <person name="Veneault-Fourrey C."/>
            <person name="LaButti K."/>
            <person name="Lindquist E.A."/>
            <person name="Lipzen A."/>
            <person name="Lundell T."/>
            <person name="Morin E."/>
            <person name="Murat C."/>
            <person name="Riley R."/>
            <person name="Ohm R."/>
            <person name="Sun H."/>
            <person name="Tunlid A."/>
            <person name="Henrissat B."/>
            <person name="Grigoriev I.V."/>
            <person name="Hibbett D.S."/>
            <person name="Martin F."/>
        </authorList>
    </citation>
    <scope>NUCLEOTIDE SEQUENCE [LARGE SCALE GENOMIC DNA]</scope>
    <source>
        <strain evidence="2">Marx 270</strain>
    </source>
</reference>